<dbReference type="KEGG" id="ahel:Q31a_10540"/>
<dbReference type="InterPro" id="IPR036769">
    <property type="entry name" value="Ribosomal_uL11_C_sf"/>
</dbReference>
<accession>A0A518G2C6</accession>
<dbReference type="InterPro" id="IPR000911">
    <property type="entry name" value="Ribosomal_uL11"/>
</dbReference>
<comment type="subunit">
    <text evidence="7">Part of the ribosomal stalk of the 50S ribosomal subunit. Interacts with L10 and the large rRNA to form the base of the stalk. L10 forms an elongated spine to which L12 dimers bind in a sequential fashion forming a multimeric L10(L12)X complex.</text>
</comment>
<keyword evidence="13" id="KW-1185">Reference proteome</keyword>
<dbReference type="SUPFAM" id="SSF54747">
    <property type="entry name" value="Ribosomal L11/L12e N-terminal domain"/>
    <property type="match status" value="1"/>
</dbReference>
<comment type="PTM">
    <text evidence="7 9">One or more lysine residues are methylated.</text>
</comment>
<comment type="function">
    <text evidence="7 9">Forms part of the ribosomal stalk which helps the ribosome interact with GTP-bound translation factors.</text>
</comment>
<gene>
    <name evidence="7 12" type="primary">rplK</name>
    <name evidence="12" type="ORF">Q31a_10540</name>
</gene>
<keyword evidence="4 7" id="KW-0694">RNA-binding</keyword>
<dbReference type="InterPro" id="IPR020785">
    <property type="entry name" value="Ribosomal_uL11_CS"/>
</dbReference>
<dbReference type="GO" id="GO:0003735">
    <property type="term" value="F:structural constituent of ribosome"/>
    <property type="evidence" value="ECO:0007669"/>
    <property type="project" value="InterPro"/>
</dbReference>
<evidence type="ECO:0000313" key="13">
    <source>
        <dbReference type="Proteomes" id="UP000318017"/>
    </source>
</evidence>
<dbReference type="FunFam" id="1.10.10.250:FF:000001">
    <property type="entry name" value="50S ribosomal protein L11"/>
    <property type="match status" value="1"/>
</dbReference>
<protein>
    <recommendedName>
        <fullName evidence="7">Large ribosomal subunit protein uL11</fullName>
    </recommendedName>
</protein>
<evidence type="ECO:0000259" key="10">
    <source>
        <dbReference type="Pfam" id="PF00298"/>
    </source>
</evidence>
<evidence type="ECO:0000256" key="9">
    <source>
        <dbReference type="RuleBase" id="RU003979"/>
    </source>
</evidence>
<dbReference type="SUPFAM" id="SSF46906">
    <property type="entry name" value="Ribosomal protein L11, C-terminal domain"/>
    <property type="match status" value="1"/>
</dbReference>
<dbReference type="HAMAP" id="MF_00736">
    <property type="entry name" value="Ribosomal_uL11"/>
    <property type="match status" value="1"/>
</dbReference>
<dbReference type="CDD" id="cd00349">
    <property type="entry name" value="Ribosomal_L11"/>
    <property type="match status" value="1"/>
</dbReference>
<dbReference type="InterPro" id="IPR020783">
    <property type="entry name" value="Ribosomal_uL11_C"/>
</dbReference>
<dbReference type="GO" id="GO:0070180">
    <property type="term" value="F:large ribosomal subunit rRNA binding"/>
    <property type="evidence" value="ECO:0007669"/>
    <property type="project" value="UniProtKB-UniRule"/>
</dbReference>
<dbReference type="Pfam" id="PF00298">
    <property type="entry name" value="Ribosomal_L11"/>
    <property type="match status" value="1"/>
</dbReference>
<comment type="similarity">
    <text evidence="1 7 8">Belongs to the universal ribosomal protein uL11 family.</text>
</comment>
<evidence type="ECO:0000259" key="11">
    <source>
        <dbReference type="Pfam" id="PF03946"/>
    </source>
</evidence>
<dbReference type="PANTHER" id="PTHR11661">
    <property type="entry name" value="60S RIBOSOMAL PROTEIN L12"/>
    <property type="match status" value="1"/>
</dbReference>
<dbReference type="Gene3D" id="1.10.10.250">
    <property type="entry name" value="Ribosomal protein L11, C-terminal domain"/>
    <property type="match status" value="1"/>
</dbReference>
<reference evidence="12 13" key="1">
    <citation type="submission" date="2019-02" db="EMBL/GenBank/DDBJ databases">
        <title>Deep-cultivation of Planctomycetes and their phenomic and genomic characterization uncovers novel biology.</title>
        <authorList>
            <person name="Wiegand S."/>
            <person name="Jogler M."/>
            <person name="Boedeker C."/>
            <person name="Pinto D."/>
            <person name="Vollmers J."/>
            <person name="Rivas-Marin E."/>
            <person name="Kohn T."/>
            <person name="Peeters S.H."/>
            <person name="Heuer A."/>
            <person name="Rast P."/>
            <person name="Oberbeckmann S."/>
            <person name="Bunk B."/>
            <person name="Jeske O."/>
            <person name="Meyerdierks A."/>
            <person name="Storesund J.E."/>
            <person name="Kallscheuer N."/>
            <person name="Luecker S."/>
            <person name="Lage O.M."/>
            <person name="Pohl T."/>
            <person name="Merkel B.J."/>
            <person name="Hornburger P."/>
            <person name="Mueller R.-W."/>
            <person name="Bruemmer F."/>
            <person name="Labrenz M."/>
            <person name="Spormann A.M."/>
            <person name="Op den Camp H."/>
            <person name="Overmann J."/>
            <person name="Amann R."/>
            <person name="Jetten M.S.M."/>
            <person name="Mascher T."/>
            <person name="Medema M.H."/>
            <person name="Devos D.P."/>
            <person name="Kaster A.-K."/>
            <person name="Ovreas L."/>
            <person name="Rohde M."/>
            <person name="Galperin M.Y."/>
            <person name="Jogler C."/>
        </authorList>
    </citation>
    <scope>NUCLEOTIDE SEQUENCE [LARGE SCALE GENOMIC DNA]</scope>
    <source>
        <strain evidence="12 13">Q31a</strain>
    </source>
</reference>
<keyword evidence="5 7" id="KW-0689">Ribosomal protein</keyword>
<dbReference type="RefSeq" id="WP_145074804.1">
    <property type="nucleotide sequence ID" value="NZ_CP036298.1"/>
</dbReference>
<dbReference type="FunFam" id="3.30.1550.10:FF:000006">
    <property type="entry name" value="50S ribosomal protein L11"/>
    <property type="match status" value="1"/>
</dbReference>
<dbReference type="Proteomes" id="UP000318017">
    <property type="component" value="Chromosome"/>
</dbReference>
<feature type="domain" description="Large ribosomal subunit protein uL11 N-terminal" evidence="11">
    <location>
        <begin position="10"/>
        <end position="66"/>
    </location>
</feature>
<dbReference type="InterPro" id="IPR020784">
    <property type="entry name" value="Ribosomal_uL11_N"/>
</dbReference>
<dbReference type="Gene3D" id="3.30.1550.10">
    <property type="entry name" value="Ribosomal protein L11/L12, N-terminal domain"/>
    <property type="match status" value="1"/>
</dbReference>
<sequence length="141" mass="14832">MAKQVVGQAKFQVPGGAATPAPPVGTSLGKFGINLGQFVSAFNERTREYNGTPIPVVVTVYSDRTFEFVTKSPPAAALLKQAAGIASGSGEPNKKKVGKVTQAQIDDICQKKMADLNARDLEHAARMIEGTARSMGIEVEG</sequence>
<dbReference type="NCBIfam" id="TIGR01632">
    <property type="entry name" value="L11_bact"/>
    <property type="match status" value="1"/>
</dbReference>
<dbReference type="Pfam" id="PF03946">
    <property type="entry name" value="Ribosomal_L11_N"/>
    <property type="match status" value="1"/>
</dbReference>
<dbReference type="PROSITE" id="PS00359">
    <property type="entry name" value="RIBOSOMAL_L11"/>
    <property type="match status" value="1"/>
</dbReference>
<feature type="domain" description="Large ribosomal subunit protein uL11 C-terminal" evidence="10">
    <location>
        <begin position="71"/>
        <end position="139"/>
    </location>
</feature>
<dbReference type="EMBL" id="CP036298">
    <property type="protein sequence ID" value="QDV22763.1"/>
    <property type="molecule type" value="Genomic_DNA"/>
</dbReference>
<evidence type="ECO:0000256" key="7">
    <source>
        <dbReference type="HAMAP-Rule" id="MF_00736"/>
    </source>
</evidence>
<organism evidence="12 13">
    <name type="scientific">Aureliella helgolandensis</name>
    <dbReference type="NCBI Taxonomy" id="2527968"/>
    <lineage>
        <taxon>Bacteria</taxon>
        <taxon>Pseudomonadati</taxon>
        <taxon>Planctomycetota</taxon>
        <taxon>Planctomycetia</taxon>
        <taxon>Pirellulales</taxon>
        <taxon>Pirellulaceae</taxon>
        <taxon>Aureliella</taxon>
    </lineage>
</organism>
<keyword evidence="2 7" id="KW-0488">Methylation</keyword>
<dbReference type="GO" id="GO:0022625">
    <property type="term" value="C:cytosolic large ribosomal subunit"/>
    <property type="evidence" value="ECO:0007669"/>
    <property type="project" value="TreeGrafter"/>
</dbReference>
<dbReference type="InterPro" id="IPR036796">
    <property type="entry name" value="Ribosomal_uL11_N_sf"/>
</dbReference>
<evidence type="ECO:0000313" key="12">
    <source>
        <dbReference type="EMBL" id="QDV22763.1"/>
    </source>
</evidence>
<keyword evidence="6 7" id="KW-0687">Ribonucleoprotein</keyword>
<proteinExistence type="inferred from homology"/>
<evidence type="ECO:0000256" key="5">
    <source>
        <dbReference type="ARBA" id="ARBA00022980"/>
    </source>
</evidence>
<evidence type="ECO:0000256" key="3">
    <source>
        <dbReference type="ARBA" id="ARBA00022730"/>
    </source>
</evidence>
<dbReference type="PANTHER" id="PTHR11661:SF1">
    <property type="entry name" value="LARGE RIBOSOMAL SUBUNIT PROTEIN UL11M"/>
    <property type="match status" value="1"/>
</dbReference>
<name>A0A518G2C6_9BACT</name>
<dbReference type="AlphaFoldDB" id="A0A518G2C6"/>
<evidence type="ECO:0000256" key="4">
    <source>
        <dbReference type="ARBA" id="ARBA00022884"/>
    </source>
</evidence>
<evidence type="ECO:0000256" key="2">
    <source>
        <dbReference type="ARBA" id="ARBA00022481"/>
    </source>
</evidence>
<evidence type="ECO:0000256" key="1">
    <source>
        <dbReference type="ARBA" id="ARBA00010537"/>
    </source>
</evidence>
<dbReference type="SMART" id="SM00649">
    <property type="entry name" value="RL11"/>
    <property type="match status" value="1"/>
</dbReference>
<evidence type="ECO:0000256" key="6">
    <source>
        <dbReference type="ARBA" id="ARBA00023274"/>
    </source>
</evidence>
<evidence type="ECO:0000256" key="8">
    <source>
        <dbReference type="RuleBase" id="RU003978"/>
    </source>
</evidence>
<keyword evidence="3 7" id="KW-0699">rRNA-binding</keyword>
<dbReference type="GO" id="GO:0006412">
    <property type="term" value="P:translation"/>
    <property type="evidence" value="ECO:0007669"/>
    <property type="project" value="UniProtKB-UniRule"/>
</dbReference>
<dbReference type="InterPro" id="IPR006519">
    <property type="entry name" value="Ribosomal_uL11_bac-typ"/>
</dbReference>
<dbReference type="OrthoDB" id="9802408at2"/>